<evidence type="ECO:0000256" key="5">
    <source>
        <dbReference type="ARBA" id="ARBA00022989"/>
    </source>
</evidence>
<evidence type="ECO:0000256" key="4">
    <source>
        <dbReference type="ARBA" id="ARBA00022692"/>
    </source>
</evidence>
<keyword evidence="5 7" id="KW-1133">Transmembrane helix</keyword>
<dbReference type="AlphaFoldDB" id="A0A415PP55"/>
<evidence type="ECO:0000313" key="10">
    <source>
        <dbReference type="EMBL" id="RHM14532.1"/>
    </source>
</evidence>
<keyword evidence="4 7" id="KW-0812">Transmembrane</keyword>
<evidence type="ECO:0000256" key="1">
    <source>
        <dbReference type="ARBA" id="ARBA00004651"/>
    </source>
</evidence>
<dbReference type="EMBL" id="JAGZMZ010000012">
    <property type="protein sequence ID" value="MBS4884304.1"/>
    <property type="molecule type" value="Genomic_DNA"/>
</dbReference>
<name>A0A415PP55_9FIRM</name>
<dbReference type="Gene3D" id="1.10.3720.10">
    <property type="entry name" value="MetI-like"/>
    <property type="match status" value="1"/>
</dbReference>
<keyword evidence="11" id="KW-1185">Reference proteome</keyword>
<dbReference type="GO" id="GO:0048473">
    <property type="term" value="P:D-methionine transmembrane transport"/>
    <property type="evidence" value="ECO:0007669"/>
    <property type="project" value="TreeGrafter"/>
</dbReference>
<dbReference type="PANTHER" id="PTHR30450:SF1">
    <property type="entry name" value="D-METHIONINE TRANSPORT SYSTEM PERMEASE PROTEIN METI-RELATED"/>
    <property type="match status" value="1"/>
</dbReference>
<dbReference type="Pfam" id="PF00528">
    <property type="entry name" value="BPD_transp_1"/>
    <property type="match status" value="1"/>
</dbReference>
<dbReference type="EMBL" id="QRPK01000007">
    <property type="protein sequence ID" value="RHM14532.1"/>
    <property type="molecule type" value="Genomic_DNA"/>
</dbReference>
<dbReference type="PANTHER" id="PTHR30450">
    <property type="entry name" value="ABC TRANSPORTER PERMEASE"/>
    <property type="match status" value="1"/>
</dbReference>
<keyword evidence="6 7" id="KW-0472">Membrane</keyword>
<proteinExistence type="inferred from homology"/>
<comment type="similarity">
    <text evidence="7">Belongs to the binding-protein-dependent transport system permease family.</text>
</comment>
<keyword evidence="3" id="KW-1003">Cell membrane</keyword>
<protein>
    <submittedName>
        <fullName evidence="10">ABC transporter permease</fullName>
    </submittedName>
</protein>
<dbReference type="Proteomes" id="UP000284868">
    <property type="component" value="Unassembled WGS sequence"/>
</dbReference>
<dbReference type="PROSITE" id="PS50928">
    <property type="entry name" value="ABC_TM1"/>
    <property type="match status" value="1"/>
</dbReference>
<gene>
    <name evidence="10" type="ORF">DWZ83_02575</name>
    <name evidence="9" type="ORF">KHZ85_06015</name>
</gene>
<feature type="transmembrane region" description="Helical" evidence="7">
    <location>
        <begin position="97"/>
        <end position="115"/>
    </location>
</feature>
<organism evidence="10 11">
    <name type="scientific">Amedibacillus dolichus</name>
    <dbReference type="NCBI Taxonomy" id="31971"/>
    <lineage>
        <taxon>Bacteria</taxon>
        <taxon>Bacillati</taxon>
        <taxon>Bacillota</taxon>
        <taxon>Erysipelotrichia</taxon>
        <taxon>Erysipelotrichales</taxon>
        <taxon>Erysipelotrichaceae</taxon>
        <taxon>Amedibacillus</taxon>
    </lineage>
</organism>
<keyword evidence="2 7" id="KW-0813">Transport</keyword>
<dbReference type="Proteomes" id="UP000753219">
    <property type="component" value="Unassembled WGS sequence"/>
</dbReference>
<feature type="transmembrane region" description="Helical" evidence="7">
    <location>
        <begin position="198"/>
        <end position="221"/>
    </location>
</feature>
<evidence type="ECO:0000313" key="11">
    <source>
        <dbReference type="Proteomes" id="UP000284868"/>
    </source>
</evidence>
<dbReference type="InterPro" id="IPR000515">
    <property type="entry name" value="MetI-like"/>
</dbReference>
<dbReference type="SUPFAM" id="SSF161098">
    <property type="entry name" value="MetI-like"/>
    <property type="match status" value="1"/>
</dbReference>
<accession>A0A415PP55</accession>
<comment type="subcellular location">
    <subcellularLocation>
        <location evidence="1 7">Cell membrane</location>
        <topology evidence="1 7">Multi-pass membrane protein</topology>
    </subcellularLocation>
</comment>
<evidence type="ECO:0000256" key="7">
    <source>
        <dbReference type="RuleBase" id="RU363032"/>
    </source>
</evidence>
<dbReference type="GO" id="GO:0005886">
    <property type="term" value="C:plasma membrane"/>
    <property type="evidence" value="ECO:0007669"/>
    <property type="project" value="UniProtKB-SubCell"/>
</dbReference>
<feature type="domain" description="ABC transmembrane type-1" evidence="8">
    <location>
        <begin position="23"/>
        <end position="217"/>
    </location>
</feature>
<feature type="transmembrane region" description="Helical" evidence="7">
    <location>
        <begin position="61"/>
        <end position="85"/>
    </location>
</feature>
<sequence length="226" mass="24659">MMEFLNSLMPNLMENFPEFLKAIQETMIMLSVSGLVSFFFGTAFGVLLIVTRRGGILENKLIYGVFAKVIDFFRSIPFIILVAFIDPLTRMLAGTSIGVKGALVPLIVGTIPYFARQIESALAEVDHGLIEASQAMGSSPWEIITRVYLRESIPAIIRASTITLISLLGFITMVGSIGGGGIGDFAIRRGYNSFNHDITNASVIVLLIITVIIQGVGNYLIKKKTH</sequence>
<comment type="caution">
    <text evidence="10">The sequence shown here is derived from an EMBL/GenBank/DDBJ whole genome shotgun (WGS) entry which is preliminary data.</text>
</comment>
<evidence type="ECO:0000256" key="6">
    <source>
        <dbReference type="ARBA" id="ARBA00023136"/>
    </source>
</evidence>
<dbReference type="OrthoDB" id="9793490at2"/>
<dbReference type="InterPro" id="IPR035906">
    <property type="entry name" value="MetI-like_sf"/>
</dbReference>
<dbReference type="RefSeq" id="WP_022420345.1">
    <property type="nucleotide sequence ID" value="NZ_JAGZMZ010000012.1"/>
</dbReference>
<dbReference type="CDD" id="cd06261">
    <property type="entry name" value="TM_PBP2"/>
    <property type="match status" value="1"/>
</dbReference>
<dbReference type="InterPro" id="IPR051322">
    <property type="entry name" value="AA_ABC_Transporter_Permease"/>
</dbReference>
<reference evidence="9" key="2">
    <citation type="submission" date="2021-02" db="EMBL/GenBank/DDBJ databases">
        <title>Infant gut strain persistence is associated with maternal origin, phylogeny, and functional potential including surface adhesion and iron acquisition.</title>
        <authorList>
            <person name="Lou Y.C."/>
        </authorList>
    </citation>
    <scope>NUCLEOTIDE SEQUENCE</scope>
    <source>
        <strain evidence="9">L3_108_103G1_dasL3_108_103G1_concoct_2</strain>
    </source>
</reference>
<reference evidence="10 11" key="1">
    <citation type="submission" date="2018-08" db="EMBL/GenBank/DDBJ databases">
        <title>A genome reference for cultivated species of the human gut microbiota.</title>
        <authorList>
            <person name="Zou Y."/>
            <person name="Xue W."/>
            <person name="Luo G."/>
        </authorList>
    </citation>
    <scope>NUCLEOTIDE SEQUENCE [LARGE SCALE GENOMIC DNA]</scope>
    <source>
        <strain evidence="10 11">AF35-6BH</strain>
    </source>
</reference>
<evidence type="ECO:0000259" key="8">
    <source>
        <dbReference type="PROSITE" id="PS50928"/>
    </source>
</evidence>
<feature type="transmembrane region" description="Helical" evidence="7">
    <location>
        <begin position="27"/>
        <end position="49"/>
    </location>
</feature>
<evidence type="ECO:0000313" key="9">
    <source>
        <dbReference type="EMBL" id="MBS4884304.1"/>
    </source>
</evidence>
<evidence type="ECO:0000256" key="2">
    <source>
        <dbReference type="ARBA" id="ARBA00022448"/>
    </source>
</evidence>
<evidence type="ECO:0000256" key="3">
    <source>
        <dbReference type="ARBA" id="ARBA00022475"/>
    </source>
</evidence>
<feature type="transmembrane region" description="Helical" evidence="7">
    <location>
        <begin position="155"/>
        <end position="178"/>
    </location>
</feature>